<dbReference type="SUPFAM" id="SSF56672">
    <property type="entry name" value="DNA/RNA polymerases"/>
    <property type="match status" value="1"/>
</dbReference>
<dbReference type="Gene3D" id="3.10.20.370">
    <property type="match status" value="1"/>
</dbReference>
<dbReference type="AlphaFoldDB" id="A0AAF0PSB0"/>
<keyword evidence="3" id="KW-0540">Nuclease</keyword>
<keyword evidence="2" id="KW-0548">Nucleotidyltransferase</keyword>
<dbReference type="FunFam" id="3.30.70.270:FF:000020">
    <property type="entry name" value="Transposon Tf2-6 polyprotein-like Protein"/>
    <property type="match status" value="1"/>
</dbReference>
<proteinExistence type="predicted"/>
<reference evidence="9" key="1">
    <citation type="submission" date="2023-08" db="EMBL/GenBank/DDBJ databases">
        <title>A de novo genome assembly of Solanum verrucosum Schlechtendal, a Mexican diploid species geographically isolated from the other diploid A-genome species in potato relatives.</title>
        <authorList>
            <person name="Hosaka K."/>
        </authorList>
    </citation>
    <scope>NUCLEOTIDE SEQUENCE</scope>
    <source>
        <tissue evidence="9">Young leaves</tissue>
    </source>
</reference>
<dbReference type="PANTHER" id="PTHR37984">
    <property type="entry name" value="PROTEIN CBG26694"/>
    <property type="match status" value="1"/>
</dbReference>
<accession>A0AAF0PSB0</accession>
<dbReference type="EMBL" id="CP133612">
    <property type="protein sequence ID" value="WMV09841.1"/>
    <property type="molecule type" value="Genomic_DNA"/>
</dbReference>
<dbReference type="Gene3D" id="3.30.70.270">
    <property type="match status" value="1"/>
</dbReference>
<keyword evidence="4" id="KW-0255">Endonuclease</keyword>
<feature type="domain" description="Reverse transcriptase RNase H-like" evidence="7">
    <location>
        <begin position="86"/>
        <end position="182"/>
    </location>
</feature>
<dbReference type="InterPro" id="IPR041373">
    <property type="entry name" value="RT_RNaseH"/>
</dbReference>
<dbReference type="InterPro" id="IPR043502">
    <property type="entry name" value="DNA/RNA_pol_sf"/>
</dbReference>
<dbReference type="InterPro" id="IPR043128">
    <property type="entry name" value="Rev_trsase/Diguanyl_cyclase"/>
</dbReference>
<evidence type="ECO:0000256" key="6">
    <source>
        <dbReference type="ARBA" id="ARBA00022918"/>
    </source>
</evidence>
<evidence type="ECO:0000313" key="9">
    <source>
        <dbReference type="EMBL" id="WMV09841.1"/>
    </source>
</evidence>
<dbReference type="InterPro" id="IPR041588">
    <property type="entry name" value="Integrase_H2C2"/>
</dbReference>
<keyword evidence="6" id="KW-0695">RNA-directed DNA polymerase</keyword>
<dbReference type="Proteomes" id="UP001234989">
    <property type="component" value="Chromosome 1"/>
</dbReference>
<feature type="domain" description="Integrase zinc-binding" evidence="8">
    <location>
        <begin position="289"/>
        <end position="327"/>
    </location>
</feature>
<organism evidence="9 10">
    <name type="scientific">Solanum verrucosum</name>
    <dbReference type="NCBI Taxonomy" id="315347"/>
    <lineage>
        <taxon>Eukaryota</taxon>
        <taxon>Viridiplantae</taxon>
        <taxon>Streptophyta</taxon>
        <taxon>Embryophyta</taxon>
        <taxon>Tracheophyta</taxon>
        <taxon>Spermatophyta</taxon>
        <taxon>Magnoliopsida</taxon>
        <taxon>eudicotyledons</taxon>
        <taxon>Gunneridae</taxon>
        <taxon>Pentapetalae</taxon>
        <taxon>asterids</taxon>
        <taxon>lamiids</taxon>
        <taxon>Solanales</taxon>
        <taxon>Solanaceae</taxon>
        <taxon>Solanoideae</taxon>
        <taxon>Solaneae</taxon>
        <taxon>Solanum</taxon>
    </lineage>
</organism>
<dbReference type="GO" id="GO:0016787">
    <property type="term" value="F:hydrolase activity"/>
    <property type="evidence" value="ECO:0007669"/>
    <property type="project" value="UniProtKB-KW"/>
</dbReference>
<dbReference type="PANTHER" id="PTHR37984:SF5">
    <property type="entry name" value="PROTEIN NYNRIN-LIKE"/>
    <property type="match status" value="1"/>
</dbReference>
<evidence type="ECO:0000313" key="10">
    <source>
        <dbReference type="Proteomes" id="UP001234989"/>
    </source>
</evidence>
<dbReference type="GO" id="GO:0004519">
    <property type="term" value="F:endonuclease activity"/>
    <property type="evidence" value="ECO:0007669"/>
    <property type="project" value="UniProtKB-KW"/>
</dbReference>
<dbReference type="GO" id="GO:0003964">
    <property type="term" value="F:RNA-directed DNA polymerase activity"/>
    <property type="evidence" value="ECO:0007669"/>
    <property type="project" value="UniProtKB-KW"/>
</dbReference>
<sequence>MIDPQNIEAVKNWVRLRSVTKIRGFVGIASYYRRFVKNSAYIAMHMTNLTKKEVPFEWTEKCDESFQKLKTLLTTAPIIALPVEGKDFIIYCDASHSSLGSVLMQDKNVIFYASHQLKVHERNYPMHDLELPTVVFALKIWRHYLYGVKCDVFIDHRSLQHVFTQKDLNLRQRRWMELIKDYDITIQYHPGKANVVADALSRKAVSMEKGGVLASIEVRATFIEEIKAKQFEDENLNEIRKKIVIGNAQETTLDAEGVLSLKGRICVPRIDDLIQKLLIESLGSRYSNLPGVTKMYRDLKKLYWWLGMKKDRAEFVAKCHNCQQVKYEHRRPAGLLQRMPIPEWKWEKISTDFVVGLPKTFLKFDFIWVVVDRLIKSAHFISVGIDYNAQQLA</sequence>
<evidence type="ECO:0000259" key="7">
    <source>
        <dbReference type="Pfam" id="PF17917"/>
    </source>
</evidence>
<keyword evidence="1" id="KW-0808">Transferase</keyword>
<dbReference type="Pfam" id="PF17917">
    <property type="entry name" value="RT_RNaseH"/>
    <property type="match status" value="1"/>
</dbReference>
<name>A0AAF0PSB0_SOLVR</name>
<dbReference type="CDD" id="cd09274">
    <property type="entry name" value="RNase_HI_RT_Ty3"/>
    <property type="match status" value="1"/>
</dbReference>
<evidence type="ECO:0000256" key="2">
    <source>
        <dbReference type="ARBA" id="ARBA00022695"/>
    </source>
</evidence>
<gene>
    <name evidence="9" type="ORF">MTR67_003226</name>
</gene>
<evidence type="ECO:0000256" key="1">
    <source>
        <dbReference type="ARBA" id="ARBA00022679"/>
    </source>
</evidence>
<evidence type="ECO:0000256" key="3">
    <source>
        <dbReference type="ARBA" id="ARBA00022722"/>
    </source>
</evidence>
<evidence type="ECO:0000256" key="5">
    <source>
        <dbReference type="ARBA" id="ARBA00022801"/>
    </source>
</evidence>
<dbReference type="InterPro" id="IPR050951">
    <property type="entry name" value="Retrovirus_Pol_polyprotein"/>
</dbReference>
<protein>
    <submittedName>
        <fullName evidence="9">Uncharacterized protein</fullName>
    </submittedName>
</protein>
<keyword evidence="5" id="KW-0378">Hydrolase</keyword>
<evidence type="ECO:0000259" key="8">
    <source>
        <dbReference type="Pfam" id="PF17921"/>
    </source>
</evidence>
<dbReference type="Pfam" id="PF17921">
    <property type="entry name" value="Integrase_H2C2"/>
    <property type="match status" value="1"/>
</dbReference>
<evidence type="ECO:0000256" key="4">
    <source>
        <dbReference type="ARBA" id="ARBA00022759"/>
    </source>
</evidence>
<keyword evidence="10" id="KW-1185">Reference proteome</keyword>
<dbReference type="Gene3D" id="1.10.340.70">
    <property type="match status" value="1"/>
</dbReference>